<dbReference type="Pfam" id="PF08759">
    <property type="entry name" value="GT-D"/>
    <property type="match status" value="1"/>
</dbReference>
<dbReference type="AlphaFoldDB" id="A0A9X0V414"/>
<evidence type="ECO:0000259" key="1">
    <source>
        <dbReference type="Pfam" id="PF08759"/>
    </source>
</evidence>
<evidence type="ECO:0000313" key="2">
    <source>
        <dbReference type="EMBL" id="AOG26109.1"/>
    </source>
</evidence>
<dbReference type="EMBL" id="JANKAU010000005">
    <property type="protein sequence ID" value="MCR1915025.1"/>
    <property type="molecule type" value="Genomic_DNA"/>
</dbReference>
<protein>
    <submittedName>
        <fullName evidence="3">SP_1767 family glycosyltransferase</fullName>
    </submittedName>
</protein>
<dbReference type="InterPro" id="IPR014869">
    <property type="entry name" value="GT-D"/>
</dbReference>
<dbReference type="Proteomes" id="UP000094691">
    <property type="component" value="Chromosome"/>
</dbReference>
<reference evidence="2 4" key="1">
    <citation type="submission" date="2016-07" db="EMBL/GenBank/DDBJ databases">
        <title>Genome sequencing project for further understanding the molecular mechanisms of preventing non-alcoholic fatty liver disease.</title>
        <authorList>
            <person name="Wang H."/>
        </authorList>
    </citation>
    <scope>NUCLEOTIDE SEQUENCE [LARGE SCALE GENOMIC DNA]</scope>
    <source>
        <strain evidence="2 4">BS15</strain>
    </source>
</reference>
<evidence type="ECO:0000313" key="4">
    <source>
        <dbReference type="Proteomes" id="UP000094691"/>
    </source>
</evidence>
<dbReference type="RefSeq" id="WP_011162389.1">
    <property type="nucleotide sequence ID" value="NZ_CABIWE010000001.1"/>
</dbReference>
<dbReference type="EMBL" id="CP016400">
    <property type="protein sequence ID" value="AOG26109.1"/>
    <property type="molecule type" value="Genomic_DNA"/>
</dbReference>
<organism evidence="2 4">
    <name type="scientific">Lactobacillus johnsonii</name>
    <dbReference type="NCBI Taxonomy" id="33959"/>
    <lineage>
        <taxon>Bacteria</taxon>
        <taxon>Bacillati</taxon>
        <taxon>Bacillota</taxon>
        <taxon>Bacilli</taxon>
        <taxon>Lactobacillales</taxon>
        <taxon>Lactobacillaceae</taxon>
        <taxon>Lactobacillus</taxon>
    </lineage>
</organism>
<dbReference type="Proteomes" id="UP001206357">
    <property type="component" value="Unassembled WGS sequence"/>
</dbReference>
<proteinExistence type="predicted"/>
<sequence>MAHKNLIRRLPNIHFNIVSGRALYTGLDILTQNGNATLYPQILNYQLKSIIEKTDLCFDIGYGNKNVHFETVLKLLDIPTFAFRDTQYHEQSNNYYVADSMDEMIKQVNKLPANSSKKSFDDIFDISVKSIDETLDEIIENKKSVVRIGDGELDLIYGEDIIYQHFNPELAKILKDSILNNHNPRVLTCLPDIFTNLDRYNEMRGYYAVGVLPRFSDFFKEIEKTKYSYGSTFMSRMYMSFKDKSKSQHYFHKLRKIWQNKDILIVEGEYTRSGVGNDLFENVRSIQRIICPAEDAYDEVHEIEEAIRNNAQNKLILLMLGPTAKVIVNDLQDLDNQILDIGHIDTKYEWFKMDAKYVVSIGKNKHMAESVDKNLNEEDNPQYQKEIIMKINKK</sequence>
<name>A0A9X0V414_LACJH</name>
<dbReference type="GeneID" id="83570902"/>
<evidence type="ECO:0000313" key="3">
    <source>
        <dbReference type="EMBL" id="MCR1915025.1"/>
    </source>
</evidence>
<reference evidence="3" key="2">
    <citation type="submission" date="2022-07" db="EMBL/GenBank/DDBJ databases">
        <title>Enhanced cultured diversity of the mouse gut microbiota enables custom-made synthetic communities.</title>
        <authorList>
            <person name="Afrizal A."/>
        </authorList>
    </citation>
    <scope>NUCLEOTIDE SEQUENCE</scope>
    <source>
        <strain evidence="3">DSM 100219</strain>
    </source>
</reference>
<dbReference type="NCBIfam" id="TIGR03728">
    <property type="entry name" value="glyco_access_1"/>
    <property type="match status" value="1"/>
</dbReference>
<gene>
    <name evidence="2" type="ORF">BBP16_04060</name>
    <name evidence="3" type="ORF">NSA17_06240</name>
</gene>
<feature type="domain" description="Glycosyltransferase GT-D fold" evidence="1">
    <location>
        <begin position="145"/>
        <end position="369"/>
    </location>
</feature>
<accession>A0A9X0V414</accession>